<dbReference type="Proteomes" id="UP000664277">
    <property type="component" value="Unassembled WGS sequence"/>
</dbReference>
<dbReference type="PANTHER" id="PTHR11133">
    <property type="entry name" value="SACCHAROPINE DEHYDROGENASE"/>
    <property type="match status" value="1"/>
</dbReference>
<dbReference type="InterPro" id="IPR005097">
    <property type="entry name" value="Sacchrp_dh_NADP-bd"/>
</dbReference>
<dbReference type="Pfam" id="PF16653">
    <property type="entry name" value="Sacchrp_dh_C"/>
    <property type="match status" value="1"/>
</dbReference>
<evidence type="ECO:0000259" key="2">
    <source>
        <dbReference type="Pfam" id="PF03435"/>
    </source>
</evidence>
<evidence type="ECO:0000259" key="3">
    <source>
        <dbReference type="Pfam" id="PF16653"/>
    </source>
</evidence>
<reference evidence="4" key="1">
    <citation type="submission" date="2021-02" db="EMBL/GenBank/DDBJ databases">
        <title>Genome-Resolved Metagenomics of a Microbial Community Performing Photosynthetic Biological Nutrient Removal.</title>
        <authorList>
            <person name="Mcdaniel E.A."/>
        </authorList>
    </citation>
    <scope>NUCLEOTIDE SEQUENCE</scope>
    <source>
        <strain evidence="4">UWPOB_OBS1</strain>
    </source>
</reference>
<sequence>MKIVIFGGGLQGKVIADNLAARPEKPQIVIADIVAKEEKFGQLTHKKVDVLNLAQVKEVAKDADVCILAVPSAIAHESLKNLLKCGKPVVDVSFTPDPPLSLNDEALQSGTCCVVDCGIAPGLSHILVSHAYEELGGLDEAKIYVGGVPQKPADVFNHAIYFNPQDLIAEYVRPARARVKGQDIAPHPLEAEIEPFKDKELGEMEAFLSDGLRSLLTSFPEIPDMSERTLRWAGHLETMKNLWQMGFFADDHIPQTARVLNESYPASKFEDCLLMTVMARKGNKTKTYRLLDKHTDNISAMSRTTGFTTAATAMILARGQFTQPGVHAPEVLGKDKAIVSAILEDLAERGVKSNELVGSN</sequence>
<evidence type="ECO:0000256" key="1">
    <source>
        <dbReference type="ARBA" id="ARBA00023002"/>
    </source>
</evidence>
<dbReference type="SUPFAM" id="SSF51735">
    <property type="entry name" value="NAD(P)-binding Rossmann-fold domains"/>
    <property type="match status" value="1"/>
</dbReference>
<dbReference type="Gene3D" id="3.30.360.10">
    <property type="entry name" value="Dihydrodipicolinate Reductase, domain 2"/>
    <property type="match status" value="1"/>
</dbReference>
<organism evidence="4 5">
    <name type="scientific">Candidatus Obscuribacter phosphatis</name>
    <dbReference type="NCBI Taxonomy" id="1906157"/>
    <lineage>
        <taxon>Bacteria</taxon>
        <taxon>Bacillati</taxon>
        <taxon>Candidatus Melainabacteria</taxon>
        <taxon>Candidatus Obscuribacterales</taxon>
        <taxon>Candidatus Obscuribacteraceae</taxon>
        <taxon>Candidatus Obscuribacter</taxon>
    </lineage>
</organism>
<dbReference type="AlphaFoldDB" id="A0A8J7P8I9"/>
<evidence type="ECO:0000313" key="4">
    <source>
        <dbReference type="EMBL" id="MBN8660586.1"/>
    </source>
</evidence>
<comment type="caution">
    <text evidence="4">The sequence shown here is derived from an EMBL/GenBank/DDBJ whole genome shotgun (WGS) entry which is preliminary data.</text>
</comment>
<protein>
    <submittedName>
        <fullName evidence="4">Saccharopine dehydrogenase NADP-binding domain-containing protein</fullName>
    </submittedName>
</protein>
<dbReference type="InterPro" id="IPR036291">
    <property type="entry name" value="NAD(P)-bd_dom_sf"/>
</dbReference>
<dbReference type="Pfam" id="PF03435">
    <property type="entry name" value="Sacchrp_dh_NADP"/>
    <property type="match status" value="1"/>
</dbReference>
<evidence type="ECO:0000313" key="5">
    <source>
        <dbReference type="Proteomes" id="UP000664277"/>
    </source>
</evidence>
<dbReference type="SUPFAM" id="SSF55347">
    <property type="entry name" value="Glyceraldehyde-3-phosphate dehydrogenase-like, C-terminal domain"/>
    <property type="match status" value="1"/>
</dbReference>
<proteinExistence type="predicted"/>
<dbReference type="GO" id="GO:0016491">
    <property type="term" value="F:oxidoreductase activity"/>
    <property type="evidence" value="ECO:0007669"/>
    <property type="project" value="UniProtKB-KW"/>
</dbReference>
<dbReference type="Gene3D" id="3.40.50.720">
    <property type="entry name" value="NAD(P)-binding Rossmann-like Domain"/>
    <property type="match status" value="2"/>
</dbReference>
<dbReference type="InterPro" id="IPR051168">
    <property type="entry name" value="AASS"/>
</dbReference>
<gene>
    <name evidence="4" type="ORF">J0M35_09505</name>
</gene>
<feature type="domain" description="Saccharopine dehydrogenase-like C-terminal" evidence="3">
    <location>
        <begin position="118"/>
        <end position="351"/>
    </location>
</feature>
<accession>A0A8J7P8I9</accession>
<dbReference type="InterPro" id="IPR032095">
    <property type="entry name" value="Sacchrp_dh-like_C"/>
</dbReference>
<name>A0A8J7P8I9_9BACT</name>
<dbReference type="EMBL" id="JAFLCK010000011">
    <property type="protein sequence ID" value="MBN8660586.1"/>
    <property type="molecule type" value="Genomic_DNA"/>
</dbReference>
<feature type="domain" description="Saccharopine dehydrogenase NADP binding" evidence="2">
    <location>
        <begin position="3"/>
        <end position="114"/>
    </location>
</feature>
<keyword evidence="1" id="KW-0560">Oxidoreductase</keyword>
<dbReference type="PANTHER" id="PTHR11133:SF22">
    <property type="entry name" value="ALPHA-AMINOADIPIC SEMIALDEHYDE SYNTHASE, MITOCHONDRIAL"/>
    <property type="match status" value="1"/>
</dbReference>